<evidence type="ECO:0000313" key="3">
    <source>
        <dbReference type="EMBL" id="MDA0141733.1"/>
    </source>
</evidence>
<name>A0ABT4RTM0_9ACTN</name>
<dbReference type="GO" id="GO:0016787">
    <property type="term" value="F:hydrolase activity"/>
    <property type="evidence" value="ECO:0007669"/>
    <property type="project" value="UniProtKB-KW"/>
</dbReference>
<accession>A0ABT4RTM0</accession>
<dbReference type="Gene3D" id="3.40.50.1820">
    <property type="entry name" value="alpha/beta hydrolase"/>
    <property type="match status" value="1"/>
</dbReference>
<keyword evidence="1 3" id="KW-0378">Hydrolase</keyword>
<dbReference type="PRINTS" id="PR00111">
    <property type="entry name" value="ABHYDROLASE"/>
</dbReference>
<dbReference type="RefSeq" id="WP_202953259.1">
    <property type="nucleotide sequence ID" value="NZ_JAPCID010000064.1"/>
</dbReference>
<dbReference type="InterPro" id="IPR000073">
    <property type="entry name" value="AB_hydrolase_1"/>
</dbReference>
<dbReference type="Proteomes" id="UP001147700">
    <property type="component" value="Unassembled WGS sequence"/>
</dbReference>
<dbReference type="Pfam" id="PF00561">
    <property type="entry name" value="Abhydrolase_1"/>
    <property type="match status" value="1"/>
</dbReference>
<proteinExistence type="predicted"/>
<gene>
    <name evidence="3" type="ORF">OJ962_29850</name>
</gene>
<dbReference type="PRINTS" id="PR00412">
    <property type="entry name" value="EPOXHYDRLASE"/>
</dbReference>
<organism evidence="3 4">
    <name type="scientific">Solirubrobacter deserti</name>
    <dbReference type="NCBI Taxonomy" id="2282478"/>
    <lineage>
        <taxon>Bacteria</taxon>
        <taxon>Bacillati</taxon>
        <taxon>Actinomycetota</taxon>
        <taxon>Thermoleophilia</taxon>
        <taxon>Solirubrobacterales</taxon>
        <taxon>Solirubrobacteraceae</taxon>
        <taxon>Solirubrobacter</taxon>
    </lineage>
</organism>
<keyword evidence="4" id="KW-1185">Reference proteome</keyword>
<evidence type="ECO:0000259" key="2">
    <source>
        <dbReference type="Pfam" id="PF00561"/>
    </source>
</evidence>
<reference evidence="3" key="1">
    <citation type="submission" date="2022-10" db="EMBL/GenBank/DDBJ databases">
        <title>The WGS of Solirubrobacter sp. CPCC 204708.</title>
        <authorList>
            <person name="Jiang Z."/>
        </authorList>
    </citation>
    <scope>NUCLEOTIDE SEQUENCE</scope>
    <source>
        <strain evidence="3">CPCC 204708</strain>
    </source>
</reference>
<dbReference type="PANTHER" id="PTHR43329">
    <property type="entry name" value="EPOXIDE HYDROLASE"/>
    <property type="match status" value="1"/>
</dbReference>
<dbReference type="InterPro" id="IPR029058">
    <property type="entry name" value="AB_hydrolase_fold"/>
</dbReference>
<evidence type="ECO:0000313" key="4">
    <source>
        <dbReference type="Proteomes" id="UP001147700"/>
    </source>
</evidence>
<evidence type="ECO:0000256" key="1">
    <source>
        <dbReference type="ARBA" id="ARBA00022801"/>
    </source>
</evidence>
<feature type="domain" description="AB hydrolase-1" evidence="2">
    <location>
        <begin position="37"/>
        <end position="154"/>
    </location>
</feature>
<dbReference type="InterPro" id="IPR000639">
    <property type="entry name" value="Epox_hydrolase-like"/>
</dbReference>
<dbReference type="EMBL" id="JAPCID010000064">
    <property type="protein sequence ID" value="MDA0141733.1"/>
    <property type="molecule type" value="Genomic_DNA"/>
</dbReference>
<sequence>MHGSRRNGLPAAFGGFEAHRLTTRRGTINAVVGGSGPPLLLLHGYPQSLLMWHATAPRLARRHTVVVTDMAGYGDSFRPAPSFGHEAHSKRALALDQVEVMDRLGFDTFAVAGHDRGGRVAYRMALDHPGHVSRLAVLDIVPTGDVWARADAALARGYWHWSFLALPAPLPERLIAGDPDAFFDLHVRGQLGLGEDPERYPLELLDAYRRPLTDPGAVEAMCEDYRAGATIDVEHDELDRAEGRRIACPLLVLWAAHGSLPRFYGDPLDVWRPWAADVRGAAVDASHFMAEDRPEETAGHLLAFLGA</sequence>
<comment type="caution">
    <text evidence="3">The sequence shown here is derived from an EMBL/GenBank/DDBJ whole genome shotgun (WGS) entry which is preliminary data.</text>
</comment>
<dbReference type="SUPFAM" id="SSF53474">
    <property type="entry name" value="alpha/beta-Hydrolases"/>
    <property type="match status" value="1"/>
</dbReference>
<protein>
    <submittedName>
        <fullName evidence="3">Alpha/beta hydrolase</fullName>
    </submittedName>
</protein>